<evidence type="ECO:0000259" key="1">
    <source>
        <dbReference type="Pfam" id="PF13349"/>
    </source>
</evidence>
<name>E3IW31_PSEI1</name>
<proteinExistence type="predicted"/>
<dbReference type="KEGG" id="fri:FraEuI1c_6992"/>
<reference evidence="2 3" key="1">
    <citation type="submission" date="2010-10" db="EMBL/GenBank/DDBJ databases">
        <title>Complete sequence of Frankia sp. EuI1c.</title>
        <authorList>
            <consortium name="US DOE Joint Genome Institute"/>
            <person name="Lucas S."/>
            <person name="Copeland A."/>
            <person name="Lapidus A."/>
            <person name="Cheng J.-F."/>
            <person name="Bruce D."/>
            <person name="Goodwin L."/>
            <person name="Pitluck S."/>
            <person name="Chertkov O."/>
            <person name="Detter J.C."/>
            <person name="Han C."/>
            <person name="Tapia R."/>
            <person name="Land M."/>
            <person name="Hauser L."/>
            <person name="Jeffries C."/>
            <person name="Kyrpides N."/>
            <person name="Ivanova N."/>
            <person name="Mikhailova N."/>
            <person name="Beauchemin N."/>
            <person name="Sen A."/>
            <person name="Sur S.A."/>
            <person name="Gtari M."/>
            <person name="Wall L."/>
            <person name="Tisa L."/>
            <person name="Woyke T."/>
        </authorList>
    </citation>
    <scope>NUCLEOTIDE SEQUENCE [LARGE SCALE GENOMIC DNA]</scope>
    <source>
        <strain evidence="3">DSM 45817 / CECT 9037 / EuI1c</strain>
    </source>
</reference>
<dbReference type="OrthoDB" id="3252095at2"/>
<dbReference type="AlphaFoldDB" id="E3IW31"/>
<dbReference type="Proteomes" id="UP000002484">
    <property type="component" value="Chromosome"/>
</dbReference>
<organism evidence="2 3">
    <name type="scientific">Pseudofrankia inefficax (strain DSM 45817 / CECT 9037 / DDB 130130 / EuI1c)</name>
    <name type="common">Frankia inefficax</name>
    <dbReference type="NCBI Taxonomy" id="298654"/>
    <lineage>
        <taxon>Bacteria</taxon>
        <taxon>Bacillati</taxon>
        <taxon>Actinomycetota</taxon>
        <taxon>Actinomycetes</taxon>
        <taxon>Frankiales</taxon>
        <taxon>Frankiaceae</taxon>
        <taxon>Pseudofrankia</taxon>
    </lineage>
</organism>
<dbReference type="HOGENOM" id="CLU_081211_1_0_11"/>
<dbReference type="Pfam" id="PF13349">
    <property type="entry name" value="DUF4097"/>
    <property type="match status" value="1"/>
</dbReference>
<sequence length="282" mass="29374">MPIFDTPAPILATLELFCGSARIIATDRVDTVVEVRPTDPDDDSDVEAAKQTRVEYADGALLVRAPRARTLAFSRRTRSVDVTIELPATSQVDFEASVADVTSSGELGECRVKTTMGTIRLEHCGSVRLSSGAGPITVDRVAGDADVKTGTGAVRIGAVDGDAEVRNSNGATRVGAVTGEVRVRNSNGEIVIDRAVAGVDARTANGAIQVGGVVSGAVSLRTAAGNLEVGIAAGTAAWLDVHTAHGLVRNELDNVTEEPGEAEHKVEVRAQTSFGDIRVHRA</sequence>
<evidence type="ECO:0000313" key="3">
    <source>
        <dbReference type="Proteomes" id="UP000002484"/>
    </source>
</evidence>
<accession>E3IW31</accession>
<keyword evidence="3" id="KW-1185">Reference proteome</keyword>
<evidence type="ECO:0000313" key="2">
    <source>
        <dbReference type="EMBL" id="ADP84959.1"/>
    </source>
</evidence>
<gene>
    <name evidence="2" type="ordered locus">FraEuI1c_6992</name>
</gene>
<dbReference type="InterPro" id="IPR025164">
    <property type="entry name" value="Toastrack_DUF4097"/>
</dbReference>
<dbReference type="RefSeq" id="WP_013428070.1">
    <property type="nucleotide sequence ID" value="NC_014666.1"/>
</dbReference>
<dbReference type="STRING" id="298654.FraEuI1c_6992"/>
<feature type="domain" description="DUF4097" evidence="1">
    <location>
        <begin position="57"/>
        <end position="279"/>
    </location>
</feature>
<dbReference type="InParanoid" id="E3IW31"/>
<dbReference type="eggNOG" id="COG3595">
    <property type="taxonomic scope" value="Bacteria"/>
</dbReference>
<dbReference type="EMBL" id="CP002299">
    <property type="protein sequence ID" value="ADP84959.1"/>
    <property type="molecule type" value="Genomic_DNA"/>
</dbReference>
<protein>
    <recommendedName>
        <fullName evidence="1">DUF4097 domain-containing protein</fullName>
    </recommendedName>
</protein>